<accession>A0AA39RW48</accession>
<evidence type="ECO:0000313" key="3">
    <source>
        <dbReference type="Proteomes" id="UP001168877"/>
    </source>
</evidence>
<organism evidence="2 3">
    <name type="scientific">Acer saccharum</name>
    <name type="common">Sugar maple</name>
    <dbReference type="NCBI Taxonomy" id="4024"/>
    <lineage>
        <taxon>Eukaryota</taxon>
        <taxon>Viridiplantae</taxon>
        <taxon>Streptophyta</taxon>
        <taxon>Embryophyta</taxon>
        <taxon>Tracheophyta</taxon>
        <taxon>Spermatophyta</taxon>
        <taxon>Magnoliopsida</taxon>
        <taxon>eudicotyledons</taxon>
        <taxon>Gunneridae</taxon>
        <taxon>Pentapetalae</taxon>
        <taxon>rosids</taxon>
        <taxon>malvids</taxon>
        <taxon>Sapindales</taxon>
        <taxon>Sapindaceae</taxon>
        <taxon>Hippocastanoideae</taxon>
        <taxon>Acereae</taxon>
        <taxon>Acer</taxon>
    </lineage>
</organism>
<reference evidence="2" key="2">
    <citation type="submission" date="2023-06" db="EMBL/GenBank/DDBJ databases">
        <authorList>
            <person name="Swenson N.G."/>
            <person name="Wegrzyn J.L."/>
            <person name="Mcevoy S.L."/>
        </authorList>
    </citation>
    <scope>NUCLEOTIDE SEQUENCE</scope>
    <source>
        <strain evidence="2">NS2018</strain>
        <tissue evidence="2">Leaf</tissue>
    </source>
</reference>
<dbReference type="Gene3D" id="3.30.420.10">
    <property type="entry name" value="Ribonuclease H-like superfamily/Ribonuclease H"/>
    <property type="match status" value="1"/>
</dbReference>
<reference evidence="2" key="1">
    <citation type="journal article" date="2022" name="Plant J.">
        <title>Strategies of tolerance reflected in two North American maple genomes.</title>
        <authorList>
            <person name="McEvoy S.L."/>
            <person name="Sezen U.U."/>
            <person name="Trouern-Trend A."/>
            <person name="McMahon S.M."/>
            <person name="Schaberg P.G."/>
            <person name="Yang J."/>
            <person name="Wegrzyn J.L."/>
            <person name="Swenson N.G."/>
        </authorList>
    </citation>
    <scope>NUCLEOTIDE SEQUENCE</scope>
    <source>
        <strain evidence="2">NS2018</strain>
    </source>
</reference>
<sequence length="132" mass="14354">MFGSFGWDAADIVAWTGNFASEFRLANEVTHKEILSQQPVWRPPQVGSFKINCDASFQLRSRKVGVGIIIRDHRGLVVAAKASPVFGCSFVVLLEAQACLEGLQLALDIGISGVVLESDAAGVLLDFRKLRH</sequence>
<feature type="domain" description="RNase H type-1" evidence="1">
    <location>
        <begin position="52"/>
        <end position="123"/>
    </location>
</feature>
<proteinExistence type="predicted"/>
<dbReference type="InterPro" id="IPR044730">
    <property type="entry name" value="RNase_H-like_dom_plant"/>
</dbReference>
<dbReference type="SUPFAM" id="SSF53098">
    <property type="entry name" value="Ribonuclease H-like"/>
    <property type="match status" value="1"/>
</dbReference>
<dbReference type="GO" id="GO:0004523">
    <property type="term" value="F:RNA-DNA hybrid ribonuclease activity"/>
    <property type="evidence" value="ECO:0007669"/>
    <property type="project" value="InterPro"/>
</dbReference>
<dbReference type="InterPro" id="IPR052929">
    <property type="entry name" value="RNase_H-like_EbsB-rel"/>
</dbReference>
<dbReference type="InterPro" id="IPR002156">
    <property type="entry name" value="RNaseH_domain"/>
</dbReference>
<dbReference type="GO" id="GO:0003676">
    <property type="term" value="F:nucleic acid binding"/>
    <property type="evidence" value="ECO:0007669"/>
    <property type="project" value="InterPro"/>
</dbReference>
<comment type="caution">
    <text evidence="2">The sequence shown here is derived from an EMBL/GenBank/DDBJ whole genome shotgun (WGS) entry which is preliminary data.</text>
</comment>
<keyword evidence="3" id="KW-1185">Reference proteome</keyword>
<dbReference type="InterPro" id="IPR012337">
    <property type="entry name" value="RNaseH-like_sf"/>
</dbReference>
<dbReference type="Pfam" id="PF13456">
    <property type="entry name" value="RVT_3"/>
    <property type="match status" value="1"/>
</dbReference>
<dbReference type="Proteomes" id="UP001168877">
    <property type="component" value="Unassembled WGS sequence"/>
</dbReference>
<dbReference type="InterPro" id="IPR036397">
    <property type="entry name" value="RNaseH_sf"/>
</dbReference>
<dbReference type="EMBL" id="JAUESC010000385">
    <property type="protein sequence ID" value="KAK0579119.1"/>
    <property type="molecule type" value="Genomic_DNA"/>
</dbReference>
<evidence type="ECO:0000313" key="2">
    <source>
        <dbReference type="EMBL" id="KAK0579119.1"/>
    </source>
</evidence>
<dbReference type="CDD" id="cd06222">
    <property type="entry name" value="RNase_H_like"/>
    <property type="match status" value="1"/>
</dbReference>
<dbReference type="PANTHER" id="PTHR47074">
    <property type="entry name" value="BNAC02G40300D PROTEIN"/>
    <property type="match status" value="1"/>
</dbReference>
<name>A0AA39RW48_ACESA</name>
<gene>
    <name evidence="2" type="ORF">LWI29_021415</name>
</gene>
<evidence type="ECO:0000259" key="1">
    <source>
        <dbReference type="Pfam" id="PF13456"/>
    </source>
</evidence>
<dbReference type="AlphaFoldDB" id="A0AA39RW48"/>
<protein>
    <recommendedName>
        <fullName evidence="1">RNase H type-1 domain-containing protein</fullName>
    </recommendedName>
</protein>
<dbReference type="PANTHER" id="PTHR47074:SF11">
    <property type="entry name" value="REVERSE TRANSCRIPTASE-LIKE PROTEIN"/>
    <property type="match status" value="1"/>
</dbReference>